<keyword evidence="2" id="KW-1185">Reference proteome</keyword>
<keyword evidence="1" id="KW-0808">Transferase</keyword>
<dbReference type="KEGG" id="eml:EMELA_v1c05270"/>
<dbReference type="RefSeq" id="WP_028124105.1">
    <property type="nucleotide sequence ID" value="NZ_CP024964.1"/>
</dbReference>
<gene>
    <name evidence="1" type="ORF">EMELA_v1c05270</name>
</gene>
<sequence>MKALSGLSNKITIKQNDLIKETYIYVDKYLDRANEIKVYEQLNQMNLDFLIVPFNWEFIDNKMMSKTKYYEGAITLHETHICVNKMKAIIKLISKIHNLELVDIKAFDPKGFLDFFIQNTKKCLFDLSEFKPKVESIIKSYWDDKTKPVFSHNDLVKGNFINYKKGWKVIDFEYGMYNHYLFDYASFISESLNKKRWNVFINMLNLTSKELSKLHDLIYYQNYLWIYWASYMFEQTSEQIFVEITKEKIANLTN</sequence>
<dbReference type="EMBL" id="CP024964">
    <property type="protein sequence ID" value="ATZ18062.1"/>
    <property type="molecule type" value="Genomic_DNA"/>
</dbReference>
<dbReference type="Proteomes" id="UP000231896">
    <property type="component" value="Chromosome"/>
</dbReference>
<accession>A0A2K8NW47</accession>
<dbReference type="SUPFAM" id="SSF56112">
    <property type="entry name" value="Protein kinase-like (PK-like)"/>
    <property type="match status" value="1"/>
</dbReference>
<evidence type="ECO:0000313" key="1">
    <source>
        <dbReference type="EMBL" id="ATZ18062.1"/>
    </source>
</evidence>
<dbReference type="GO" id="GO:0016301">
    <property type="term" value="F:kinase activity"/>
    <property type="evidence" value="ECO:0007669"/>
    <property type="project" value="UniProtKB-KW"/>
</dbReference>
<protein>
    <submittedName>
        <fullName evidence="1">Choline kinase</fullName>
    </submittedName>
</protein>
<dbReference type="InterPro" id="IPR011009">
    <property type="entry name" value="Kinase-like_dom_sf"/>
</dbReference>
<dbReference type="Pfam" id="PF01633">
    <property type="entry name" value="Choline_kinase"/>
    <property type="match status" value="1"/>
</dbReference>
<proteinExistence type="predicted"/>
<name>A0A2K8NW47_9MOLU</name>
<evidence type="ECO:0000313" key="2">
    <source>
        <dbReference type="Proteomes" id="UP000231896"/>
    </source>
</evidence>
<dbReference type="AlphaFoldDB" id="A0A2K8NW47"/>
<dbReference type="Gene3D" id="3.90.1200.10">
    <property type="match status" value="1"/>
</dbReference>
<organism evidence="1 2">
    <name type="scientific">Mesoplasma melaleucae</name>
    <dbReference type="NCBI Taxonomy" id="81459"/>
    <lineage>
        <taxon>Bacteria</taxon>
        <taxon>Bacillati</taxon>
        <taxon>Mycoplasmatota</taxon>
        <taxon>Mollicutes</taxon>
        <taxon>Entomoplasmatales</taxon>
        <taxon>Entomoplasmataceae</taxon>
        <taxon>Mesoplasma</taxon>
    </lineage>
</organism>
<reference evidence="1 2" key="1">
    <citation type="submission" date="2017-11" db="EMBL/GenBank/DDBJ databases">
        <title>Genome sequence of Entomoplasma melaleucae M1 (ATCC 49191).</title>
        <authorList>
            <person name="Lo W.-S."/>
            <person name="Gasparich G.E."/>
            <person name="Kuo C.-H."/>
        </authorList>
    </citation>
    <scope>NUCLEOTIDE SEQUENCE [LARGE SCALE GENOMIC DNA]</scope>
    <source>
        <strain evidence="1 2">M1</strain>
    </source>
</reference>
<dbReference type="OrthoDB" id="9803871at2"/>
<keyword evidence="1" id="KW-0418">Kinase</keyword>